<gene>
    <name evidence="9" type="primary">GADL1</name>
</gene>
<protein>
    <submittedName>
        <fullName evidence="9">Glutamate decarboxylase like 1</fullName>
    </submittedName>
</protein>
<reference evidence="9" key="3">
    <citation type="submission" date="2025-09" db="UniProtKB">
        <authorList>
            <consortium name="Ensembl"/>
        </authorList>
    </citation>
    <scope>IDENTIFICATION</scope>
    <source>
        <strain evidence="9">Boxer</strain>
    </source>
</reference>
<dbReference type="Pfam" id="PF00282">
    <property type="entry name" value="Pyridoxal_deC"/>
    <property type="match status" value="1"/>
</dbReference>
<dbReference type="InterPro" id="IPR015421">
    <property type="entry name" value="PyrdxlP-dep_Trfase_major"/>
</dbReference>
<dbReference type="GO" id="GO:0005737">
    <property type="term" value="C:cytoplasm"/>
    <property type="evidence" value="ECO:0000318"/>
    <property type="project" value="GO_Central"/>
</dbReference>
<evidence type="ECO:0000313" key="10">
    <source>
        <dbReference type="Proteomes" id="UP000805418"/>
    </source>
</evidence>
<keyword evidence="6" id="KW-0456">Lyase</keyword>
<dbReference type="GO" id="GO:0019752">
    <property type="term" value="P:carboxylic acid metabolic process"/>
    <property type="evidence" value="ECO:0007669"/>
    <property type="project" value="InterPro"/>
</dbReference>
<dbReference type="FunFam" id="3.40.640.10:FF:000016">
    <property type="entry name" value="Glutamate decarboxylase like 1"/>
    <property type="match status" value="1"/>
</dbReference>
<dbReference type="Reactome" id="R-CFA-1614558">
    <property type="pathway name" value="Degradation of cysteine and homocysteine"/>
</dbReference>
<sequence>MNGSRSLLTTGAALKIGSRSWWPGAGIIFSRGLLGPVTPKRRSLGKSQAEARSPGWLGRAAGAVVCLIPPSRITHAPKACAPALPSEGRGPLAAGQADGMQPAARRVLIESLGLQEAGTGASGCRASGAPGVSSALPVQWRAPSCCPCTCGAPRGALPQQLQPPPRPREPRGGTARSRGAAMSRHPDRDGPLDGDTHQREMVPSKRSAVLVDGVILNGPTTDARAGEKFVEDACRLIMEEVVLKATDVSEKIFWTCFTLEHTAFLVCEWRPPEQLKQLLDLEMRDTGEPHHRLLELCQDVIRYSVKTNHPRFFNQLYAGLDYYSLVARFMTEALNPSVYTYEVSPVFLLVEEAVLKKMIEFIGWKEGDGIFNPGGSVSNMYAMNLARYKYCPDIKEKGLSGLPRLILFTSAECHYSMKKAASFLGIGTENVCFVETDGRGKMIPAELEKQIWQASKEGAAPFLVCATSGTTVLGAFDPLDEIADICEKHGLWLHVDASWGGSALMSRKHRKLLHGIHRADSVAWNPHKMLMAGIQCCALLVKDKSDLLKKCYSAKASYLFQQDKFYDVSYDTGDKSIQCSRRPDAFKFWMTWKALGTLGLEERVNRALALSRYLVEEIKKREGFKLLLEPEYANICFWYIPPSLREMKEGPEFWAKLNLVAPAIKERMMKKGSLMLGYQPHRGKVNFFRQVVISPQVSREDMDFLLDEIDLLGRDM</sequence>
<dbReference type="OrthoDB" id="392571at2759"/>
<comment type="subunit">
    <text evidence="3">Homodimer.</text>
</comment>
<evidence type="ECO:0000256" key="4">
    <source>
        <dbReference type="ARBA" id="ARBA00022793"/>
    </source>
</evidence>
<dbReference type="PROSITE" id="PS00392">
    <property type="entry name" value="DDC_GAD_HDC_YDC"/>
    <property type="match status" value="1"/>
</dbReference>
<dbReference type="GO" id="GO:0030170">
    <property type="term" value="F:pyridoxal phosphate binding"/>
    <property type="evidence" value="ECO:0007669"/>
    <property type="project" value="InterPro"/>
</dbReference>
<evidence type="ECO:0000256" key="8">
    <source>
        <dbReference type="SAM" id="MobiDB-lite"/>
    </source>
</evidence>
<dbReference type="Reactome" id="R-CFA-8963693">
    <property type="pathway name" value="Aspartate and asparagine metabolism"/>
</dbReference>
<dbReference type="Gene3D" id="3.40.640.10">
    <property type="entry name" value="Type I PLP-dependent aspartate aminotransferase-like (Major domain)"/>
    <property type="match status" value="1"/>
</dbReference>
<proteinExistence type="inferred from homology"/>
<dbReference type="GO" id="GO:0016831">
    <property type="term" value="F:carboxy-lyase activity"/>
    <property type="evidence" value="ECO:0000318"/>
    <property type="project" value="GO_Central"/>
</dbReference>
<dbReference type="FunCoup" id="A0A8I3PRJ7">
    <property type="interactions" value="1"/>
</dbReference>
<reference evidence="9" key="2">
    <citation type="submission" date="2025-08" db="UniProtKB">
        <authorList>
            <consortium name="Ensembl"/>
        </authorList>
    </citation>
    <scope>IDENTIFICATION</scope>
    <source>
        <strain evidence="9">Boxer</strain>
    </source>
</reference>
<dbReference type="GeneTree" id="ENSGT00940000158391"/>
<name>A0A8I3PRJ7_CANLF</name>
<dbReference type="InterPro" id="IPR002129">
    <property type="entry name" value="PyrdxlP-dep_de-COase"/>
</dbReference>
<dbReference type="SUPFAM" id="SSF53383">
    <property type="entry name" value="PLP-dependent transferases"/>
    <property type="match status" value="1"/>
</dbReference>
<dbReference type="AlphaFoldDB" id="A0A8I3PRJ7"/>
<evidence type="ECO:0000256" key="7">
    <source>
        <dbReference type="PIRSR" id="PIRSR602129-50"/>
    </source>
</evidence>
<keyword evidence="10" id="KW-1185">Reference proteome</keyword>
<dbReference type="Proteomes" id="UP000805418">
    <property type="component" value="Chromosome 23"/>
</dbReference>
<feature type="compositionally biased region" description="Basic and acidic residues" evidence="8">
    <location>
        <begin position="184"/>
        <end position="203"/>
    </location>
</feature>
<comment type="cofactor">
    <cofactor evidence="1 7">
        <name>pyridoxal 5'-phosphate</name>
        <dbReference type="ChEBI" id="CHEBI:597326"/>
    </cofactor>
</comment>
<dbReference type="InterPro" id="IPR021115">
    <property type="entry name" value="Pyridoxal-P_BS"/>
</dbReference>
<evidence type="ECO:0000256" key="2">
    <source>
        <dbReference type="ARBA" id="ARBA00009533"/>
    </source>
</evidence>
<feature type="region of interest" description="Disordered" evidence="8">
    <location>
        <begin position="156"/>
        <end position="204"/>
    </location>
</feature>
<keyword evidence="4" id="KW-0210">Decarboxylase</keyword>
<feature type="modified residue" description="N6-(pyridoxal phosphate)lysine" evidence="7">
    <location>
        <position position="528"/>
    </location>
</feature>
<evidence type="ECO:0000256" key="1">
    <source>
        <dbReference type="ARBA" id="ARBA00001933"/>
    </source>
</evidence>
<dbReference type="PANTHER" id="PTHR45677">
    <property type="entry name" value="GLUTAMATE DECARBOXYLASE-RELATED"/>
    <property type="match status" value="1"/>
</dbReference>
<evidence type="ECO:0000256" key="6">
    <source>
        <dbReference type="ARBA" id="ARBA00023239"/>
    </source>
</evidence>
<dbReference type="CDD" id="cd06450">
    <property type="entry name" value="DOPA_deC_like"/>
    <property type="match status" value="1"/>
</dbReference>
<comment type="similarity">
    <text evidence="2">Belongs to the group II decarboxylase family.</text>
</comment>
<dbReference type="InterPro" id="IPR015424">
    <property type="entry name" value="PyrdxlP-dep_Trfase"/>
</dbReference>
<accession>A0A8I3PRJ7</accession>
<reference evidence="9" key="1">
    <citation type="submission" date="2020-03" db="EMBL/GenBank/DDBJ databases">
        <title>Long-read based genome assembly of a Labrador retriever dog.</title>
        <authorList>
            <person name="Eory L."/>
            <person name="Zhang W."/>
            <person name="Schoenebeck J."/>
        </authorList>
    </citation>
    <scope>NUCLEOTIDE SEQUENCE [LARGE SCALE GENOMIC DNA]</scope>
    <source>
        <strain evidence="9">Labrador retriever</strain>
    </source>
</reference>
<dbReference type="PANTHER" id="PTHR45677:SF1">
    <property type="entry name" value="ACIDIC AMINO ACID DECARBOXYLASE GADL1"/>
    <property type="match status" value="1"/>
</dbReference>
<evidence type="ECO:0000256" key="3">
    <source>
        <dbReference type="ARBA" id="ARBA00011738"/>
    </source>
</evidence>
<organism evidence="9 10">
    <name type="scientific">Canis lupus familiaris</name>
    <name type="common">Dog</name>
    <name type="synonym">Canis familiaris</name>
    <dbReference type="NCBI Taxonomy" id="9615"/>
    <lineage>
        <taxon>Eukaryota</taxon>
        <taxon>Metazoa</taxon>
        <taxon>Chordata</taxon>
        <taxon>Craniata</taxon>
        <taxon>Vertebrata</taxon>
        <taxon>Euteleostomi</taxon>
        <taxon>Mammalia</taxon>
        <taxon>Eutheria</taxon>
        <taxon>Laurasiatheria</taxon>
        <taxon>Carnivora</taxon>
        <taxon>Caniformia</taxon>
        <taxon>Canidae</taxon>
        <taxon>Canis</taxon>
    </lineage>
</organism>
<evidence type="ECO:0000256" key="5">
    <source>
        <dbReference type="ARBA" id="ARBA00022898"/>
    </source>
</evidence>
<dbReference type="Gene3D" id="3.90.1150.170">
    <property type="match status" value="1"/>
</dbReference>
<dbReference type="Ensembl" id="ENSCAFT00845039832.1">
    <property type="protein sequence ID" value="ENSCAFP00845031196.1"/>
    <property type="gene ID" value="ENSCAFG00845022546.1"/>
</dbReference>
<keyword evidence="5 7" id="KW-0663">Pyridoxal phosphate</keyword>
<evidence type="ECO:0000313" key="9">
    <source>
        <dbReference type="Ensembl" id="ENSCAFP00845031196.1"/>
    </source>
</evidence>